<dbReference type="PANTHER" id="PTHR11203">
    <property type="entry name" value="CLEAVAGE AND POLYADENYLATION SPECIFICITY FACTOR FAMILY MEMBER"/>
    <property type="match status" value="1"/>
</dbReference>
<dbReference type="NCBIfam" id="TIGR04122">
    <property type="entry name" value="Xnuc_lig_assoc"/>
    <property type="match status" value="1"/>
</dbReference>
<dbReference type="SUPFAM" id="SSF56281">
    <property type="entry name" value="Metallo-hydrolase/oxidoreductase"/>
    <property type="match status" value="1"/>
</dbReference>
<accession>A0A6N4XPY4</accession>
<dbReference type="GO" id="GO:0004521">
    <property type="term" value="F:RNA endonuclease activity"/>
    <property type="evidence" value="ECO:0007669"/>
    <property type="project" value="TreeGrafter"/>
</dbReference>
<evidence type="ECO:0008006" key="3">
    <source>
        <dbReference type="Google" id="ProtNLM"/>
    </source>
</evidence>
<dbReference type="Gene3D" id="3.60.15.10">
    <property type="entry name" value="Ribonuclease Z/Hydroxyacylglutathione hydrolase-like"/>
    <property type="match status" value="1"/>
</dbReference>
<dbReference type="PANTHER" id="PTHR11203:SF49">
    <property type="entry name" value="BLL1145 PROTEIN"/>
    <property type="match status" value="1"/>
</dbReference>
<keyword evidence="2" id="KW-1185">Reference proteome</keyword>
<organism evidence="1 2">
    <name type="scientific">Chryseobacterium fistulae</name>
    <dbReference type="NCBI Taxonomy" id="2675058"/>
    <lineage>
        <taxon>Bacteria</taxon>
        <taxon>Pseudomonadati</taxon>
        <taxon>Bacteroidota</taxon>
        <taxon>Flavobacteriia</taxon>
        <taxon>Flavobacteriales</taxon>
        <taxon>Weeksellaceae</taxon>
        <taxon>Chryseobacterium group</taxon>
        <taxon>Chryseobacterium</taxon>
    </lineage>
</organism>
<dbReference type="EMBL" id="CACVBY010000051">
    <property type="protein sequence ID" value="CAA7389929.1"/>
    <property type="molecule type" value="Genomic_DNA"/>
</dbReference>
<dbReference type="AlphaFoldDB" id="A0A6N4XPY4"/>
<name>A0A6N4XPY4_9FLAO</name>
<reference evidence="1 2" key="1">
    <citation type="submission" date="2020-01" db="EMBL/GenBank/DDBJ databases">
        <authorList>
            <person name="Rodrigo-Torres L."/>
            <person name="Arahal R. D."/>
            <person name="Lucena T."/>
        </authorList>
    </citation>
    <scope>NUCLEOTIDE SEQUENCE [LARGE SCALE GENOMIC DNA]</scope>
    <source>
        <strain evidence="1 2">CECT 9393</strain>
    </source>
</reference>
<evidence type="ECO:0000313" key="2">
    <source>
        <dbReference type="Proteomes" id="UP000445309"/>
    </source>
</evidence>
<dbReference type="Proteomes" id="UP000445309">
    <property type="component" value="Unassembled WGS sequence"/>
</dbReference>
<dbReference type="InterPro" id="IPR036866">
    <property type="entry name" value="RibonucZ/Hydroxyglut_hydro"/>
</dbReference>
<sequence>MSLNYFILKLITFTNKGIYCPQGNFYIDPWRPVDLAIITHGHADHARWGMKKYLCHHFTKPILHQRIGTDIQCQSVEYGEVITLNGVKVSLHPAGHIIGSAQIRLEYKGYVSVVSGDYKIQNDGLSTPFELVKCNEFVTESTFGLPIYHWLEVEDLNKKLQNWVLLNRENQKTSVFIGYSLGKAQRIMEAVENVGNIHVHYSIGKLNEAFEKVGIHLPSYEIPDFRENTKQLQNEIVIVPPALLDSNIIKKIPNPAIAICSGWMQVRGARRWRSADAGFAMSDHADWNGLLEVVKATEAEIVHVTHGQTEVFSKYLNEIGMKADIVETLYGDDDETENIQNTIP</sequence>
<dbReference type="InterPro" id="IPR050698">
    <property type="entry name" value="MBL"/>
</dbReference>
<gene>
    <name evidence="1" type="ORF">CHRY9393_02225</name>
</gene>
<dbReference type="InterPro" id="IPR026360">
    <property type="entry name" value="Xnuc_lig_assoc"/>
</dbReference>
<protein>
    <recommendedName>
        <fullName evidence="3">mRNA 3-end processing factor</fullName>
    </recommendedName>
</protein>
<evidence type="ECO:0000313" key="1">
    <source>
        <dbReference type="EMBL" id="CAA7389929.1"/>
    </source>
</evidence>
<proteinExistence type="predicted"/>